<evidence type="ECO:0000313" key="11">
    <source>
        <dbReference type="EMBL" id="KJE89767.1"/>
    </source>
</evidence>
<keyword evidence="8" id="KW-0378">Hydrolase</keyword>
<dbReference type="SUPFAM" id="SSF51338">
    <property type="entry name" value="Composite domain of metallo-dependent hydrolases"/>
    <property type="match status" value="1"/>
</dbReference>
<dbReference type="GO" id="GO:0004038">
    <property type="term" value="F:allantoinase activity"/>
    <property type="evidence" value="ECO:0007669"/>
    <property type="project" value="UniProtKB-EC"/>
</dbReference>
<evidence type="ECO:0000256" key="6">
    <source>
        <dbReference type="ARBA" id="ARBA00012863"/>
    </source>
</evidence>
<dbReference type="InterPro" id="IPR011059">
    <property type="entry name" value="Metal-dep_hydrolase_composite"/>
</dbReference>
<dbReference type="PhylomeDB" id="A0A0D2VIG1"/>
<protein>
    <recommendedName>
        <fullName evidence="6">allantoinase</fullName>
        <ecNumber evidence="6">3.5.2.5</ecNumber>
    </recommendedName>
</protein>
<dbReference type="PANTHER" id="PTHR43668:SF2">
    <property type="entry name" value="ALLANTOINASE"/>
    <property type="match status" value="1"/>
</dbReference>
<proteinExistence type="inferred from homology"/>
<dbReference type="InterPro" id="IPR017593">
    <property type="entry name" value="Allantoinase"/>
</dbReference>
<reference evidence="12" key="1">
    <citation type="submission" date="2011-02" db="EMBL/GenBank/DDBJ databases">
        <title>The Genome Sequence of Capsaspora owczarzaki ATCC 30864.</title>
        <authorList>
            <person name="Russ C."/>
            <person name="Cuomo C."/>
            <person name="Burger G."/>
            <person name="Gray M.W."/>
            <person name="Holland P.W.H."/>
            <person name="King N."/>
            <person name="Lang F.B.F."/>
            <person name="Roger A.J."/>
            <person name="Ruiz-Trillo I."/>
            <person name="Young S.K."/>
            <person name="Zeng Q."/>
            <person name="Gargeya S."/>
            <person name="Alvarado L."/>
            <person name="Berlin A."/>
            <person name="Chapman S.B."/>
            <person name="Chen Z."/>
            <person name="Freedman E."/>
            <person name="Gellesch M."/>
            <person name="Goldberg J."/>
            <person name="Griggs A."/>
            <person name="Gujja S."/>
            <person name="Heilman E."/>
            <person name="Heiman D."/>
            <person name="Howarth C."/>
            <person name="Mehta T."/>
            <person name="Neiman D."/>
            <person name="Pearson M."/>
            <person name="Roberts A."/>
            <person name="Saif S."/>
            <person name="Shea T."/>
            <person name="Shenoy N."/>
            <person name="Sisk P."/>
            <person name="Stolte C."/>
            <person name="Sykes S."/>
            <person name="White J."/>
            <person name="Yandava C."/>
            <person name="Haas B."/>
            <person name="Nusbaum C."/>
            <person name="Birren B."/>
        </authorList>
    </citation>
    <scope>NUCLEOTIDE SEQUENCE</scope>
    <source>
        <strain evidence="12">ATCC 30864</strain>
    </source>
</reference>
<name>A0A0D2VIG1_CAPO3</name>
<dbReference type="EC" id="3.5.2.5" evidence="6"/>
<dbReference type="UniPathway" id="UPA00395">
    <property type="reaction ID" value="UER00653"/>
</dbReference>
<evidence type="ECO:0000256" key="1">
    <source>
        <dbReference type="ARBA" id="ARBA00001756"/>
    </source>
</evidence>
<dbReference type="NCBIfam" id="TIGR03178">
    <property type="entry name" value="allantoinase"/>
    <property type="match status" value="1"/>
</dbReference>
<keyword evidence="7" id="KW-0479">Metal-binding</keyword>
<dbReference type="OrthoDB" id="1924787at2759"/>
<comment type="subunit">
    <text evidence="5">Homotetramer.</text>
</comment>
<accession>A0A0D2VIG1</accession>
<evidence type="ECO:0000256" key="5">
    <source>
        <dbReference type="ARBA" id="ARBA00011881"/>
    </source>
</evidence>
<keyword evidence="12" id="KW-1185">Reference proteome</keyword>
<dbReference type="FunFam" id="3.20.20.140:FF:000032">
    <property type="entry name" value="Allantoinase Dal1"/>
    <property type="match status" value="1"/>
</dbReference>
<dbReference type="RefSeq" id="XP_004349693.2">
    <property type="nucleotide sequence ID" value="XM_004349643.2"/>
</dbReference>
<evidence type="ECO:0000259" key="10">
    <source>
        <dbReference type="Pfam" id="PF01979"/>
    </source>
</evidence>
<dbReference type="eggNOG" id="KOG2584">
    <property type="taxonomic scope" value="Eukaryota"/>
</dbReference>
<keyword evidence="9" id="KW-0862">Zinc</keyword>
<evidence type="ECO:0000256" key="9">
    <source>
        <dbReference type="ARBA" id="ARBA00022833"/>
    </source>
</evidence>
<dbReference type="Pfam" id="PF01979">
    <property type="entry name" value="Amidohydro_1"/>
    <property type="match status" value="1"/>
</dbReference>
<evidence type="ECO:0000256" key="3">
    <source>
        <dbReference type="ARBA" id="ARBA00004968"/>
    </source>
</evidence>
<dbReference type="GO" id="GO:0006145">
    <property type="term" value="P:purine nucleobase catabolic process"/>
    <property type="evidence" value="ECO:0007669"/>
    <property type="project" value="TreeGrafter"/>
</dbReference>
<dbReference type="GO" id="GO:0008270">
    <property type="term" value="F:zinc ion binding"/>
    <property type="evidence" value="ECO:0007669"/>
    <property type="project" value="InterPro"/>
</dbReference>
<feature type="domain" description="Amidohydrolase-related" evidence="10">
    <location>
        <begin position="79"/>
        <end position="463"/>
    </location>
</feature>
<evidence type="ECO:0000256" key="2">
    <source>
        <dbReference type="ARBA" id="ARBA00001947"/>
    </source>
</evidence>
<dbReference type="Gene3D" id="3.20.20.140">
    <property type="entry name" value="Metal-dependent hydrolases"/>
    <property type="match status" value="1"/>
</dbReference>
<dbReference type="InterPro" id="IPR006680">
    <property type="entry name" value="Amidohydro-rel"/>
</dbReference>
<dbReference type="GO" id="GO:0000256">
    <property type="term" value="P:allantoin catabolic process"/>
    <property type="evidence" value="ECO:0007669"/>
    <property type="project" value="UniProtKB-UniPathway"/>
</dbReference>
<dbReference type="Proteomes" id="UP000008743">
    <property type="component" value="Unassembled WGS sequence"/>
</dbReference>
<evidence type="ECO:0000256" key="7">
    <source>
        <dbReference type="ARBA" id="ARBA00022723"/>
    </source>
</evidence>
<dbReference type="STRING" id="595528.A0A0D2VIG1"/>
<comment type="cofactor">
    <cofactor evidence="2">
        <name>Zn(2+)</name>
        <dbReference type="ChEBI" id="CHEBI:29105"/>
    </cofactor>
</comment>
<gene>
    <name evidence="11" type="ORF">CAOG_001196</name>
</gene>
<dbReference type="InterPro" id="IPR050138">
    <property type="entry name" value="DHOase/Allantoinase_Hydrolase"/>
</dbReference>
<dbReference type="InParanoid" id="A0A0D2VIG1"/>
<sequence>MPSDASPSLASSSSTAAVVVGVVVTGDRVLLSSAAEPVRAAIVVDVASGTVARIHTDDAAIDAAVQQATQVIEGGSNLILPGVVDCHVHINEPGRTDWEGFDTATRAAAAGGVTTVVDMPLNSIPPTTTVDNLNIKTTAAQPQCWVDVGFWGGVVPGNAPSLQPLLQAGVRGFKCFLINSGVEEFPHVTRMDLDSAMAALQGTGGVLLFHAEVEPCNSVLNGQNSSGTHQHDVTKYDTFLNSRPKAMENEAIELVISLCRQYRVRCHIVHLSSAEALPAIASAKAENLPLTVETCHHYLFHKAESIPDKATHFKCCPPIRDSANRERLWDAVRDGTIDIVVSDHSPCTPNLKLLENGDFMQAWGGISSLQFGLSIMWTEAFNHGLTLRQIVGLMCERTAQLASLAHRKGRIQEGYDADFVIWDDTAELKITTDMIQHKNKVTPYADLTLRGVACKTIVRGQVVYEHAAGTTPFANTKPVGKLLLEPLSRLSEKRIADESSEGDAKRVC</sequence>
<evidence type="ECO:0000256" key="4">
    <source>
        <dbReference type="ARBA" id="ARBA00010368"/>
    </source>
</evidence>
<dbReference type="PANTHER" id="PTHR43668">
    <property type="entry name" value="ALLANTOINASE"/>
    <property type="match status" value="1"/>
</dbReference>
<dbReference type="AlphaFoldDB" id="A0A0D2VIG1"/>
<dbReference type="EMBL" id="KE346361">
    <property type="protein sequence ID" value="KJE89767.1"/>
    <property type="molecule type" value="Genomic_DNA"/>
</dbReference>
<comment type="catalytic activity">
    <reaction evidence="1">
        <text>(S)-allantoin + H2O = allantoate + H(+)</text>
        <dbReference type="Rhea" id="RHEA:17029"/>
        <dbReference type="ChEBI" id="CHEBI:15377"/>
        <dbReference type="ChEBI" id="CHEBI:15378"/>
        <dbReference type="ChEBI" id="CHEBI:15678"/>
        <dbReference type="ChEBI" id="CHEBI:17536"/>
        <dbReference type="EC" id="3.5.2.5"/>
    </reaction>
</comment>
<dbReference type="SUPFAM" id="SSF51556">
    <property type="entry name" value="Metallo-dependent hydrolases"/>
    <property type="match status" value="1"/>
</dbReference>
<evidence type="ECO:0000256" key="8">
    <source>
        <dbReference type="ARBA" id="ARBA00022801"/>
    </source>
</evidence>
<evidence type="ECO:0000313" key="12">
    <source>
        <dbReference type="Proteomes" id="UP000008743"/>
    </source>
</evidence>
<dbReference type="InterPro" id="IPR032466">
    <property type="entry name" value="Metal_Hydrolase"/>
</dbReference>
<dbReference type="GO" id="GO:0050897">
    <property type="term" value="F:cobalt ion binding"/>
    <property type="evidence" value="ECO:0007669"/>
    <property type="project" value="InterPro"/>
</dbReference>
<dbReference type="GO" id="GO:0005737">
    <property type="term" value="C:cytoplasm"/>
    <property type="evidence" value="ECO:0007669"/>
    <property type="project" value="TreeGrafter"/>
</dbReference>
<comment type="pathway">
    <text evidence="3">Nitrogen metabolism; (S)-allantoin degradation; allantoate from (S)-allantoin: step 1/1.</text>
</comment>
<organism evidence="11 12">
    <name type="scientific">Capsaspora owczarzaki (strain ATCC 30864)</name>
    <dbReference type="NCBI Taxonomy" id="595528"/>
    <lineage>
        <taxon>Eukaryota</taxon>
        <taxon>Filasterea</taxon>
        <taxon>Capsaspora</taxon>
    </lineage>
</organism>
<comment type="similarity">
    <text evidence="4">Belongs to the metallo-dependent hydrolases superfamily. Allantoinase family.</text>
</comment>